<feature type="compositionally biased region" description="Basic and acidic residues" evidence="1">
    <location>
        <begin position="1"/>
        <end position="16"/>
    </location>
</feature>
<evidence type="ECO:0000313" key="2">
    <source>
        <dbReference type="EMBL" id="KAH9306554.1"/>
    </source>
</evidence>
<evidence type="ECO:0000256" key="1">
    <source>
        <dbReference type="SAM" id="MobiDB-lite"/>
    </source>
</evidence>
<dbReference type="EMBL" id="JAHRHJ020000008">
    <property type="protein sequence ID" value="KAH9306554.1"/>
    <property type="molecule type" value="Genomic_DNA"/>
</dbReference>
<reference evidence="2 3" key="1">
    <citation type="journal article" date="2021" name="Nat. Plants">
        <title>The Taxus genome provides insights into paclitaxel biosynthesis.</title>
        <authorList>
            <person name="Xiong X."/>
            <person name="Gou J."/>
            <person name="Liao Q."/>
            <person name="Li Y."/>
            <person name="Zhou Q."/>
            <person name="Bi G."/>
            <person name="Li C."/>
            <person name="Du R."/>
            <person name="Wang X."/>
            <person name="Sun T."/>
            <person name="Guo L."/>
            <person name="Liang H."/>
            <person name="Lu P."/>
            <person name="Wu Y."/>
            <person name="Zhang Z."/>
            <person name="Ro D.K."/>
            <person name="Shang Y."/>
            <person name="Huang S."/>
            <person name="Yan J."/>
        </authorList>
    </citation>
    <scope>NUCLEOTIDE SEQUENCE [LARGE SCALE GENOMIC DNA]</scope>
    <source>
        <strain evidence="2">Ta-2019</strain>
    </source>
</reference>
<gene>
    <name evidence="2" type="ORF">KI387_010958</name>
</gene>
<feature type="non-terminal residue" evidence="2">
    <location>
        <position position="63"/>
    </location>
</feature>
<dbReference type="AlphaFoldDB" id="A0AA38FMG0"/>
<comment type="caution">
    <text evidence="2">The sequence shown here is derived from an EMBL/GenBank/DDBJ whole genome shotgun (WGS) entry which is preliminary data.</text>
</comment>
<organism evidence="2 3">
    <name type="scientific">Taxus chinensis</name>
    <name type="common">Chinese yew</name>
    <name type="synonym">Taxus wallichiana var. chinensis</name>
    <dbReference type="NCBI Taxonomy" id="29808"/>
    <lineage>
        <taxon>Eukaryota</taxon>
        <taxon>Viridiplantae</taxon>
        <taxon>Streptophyta</taxon>
        <taxon>Embryophyta</taxon>
        <taxon>Tracheophyta</taxon>
        <taxon>Spermatophyta</taxon>
        <taxon>Pinopsida</taxon>
        <taxon>Pinidae</taxon>
        <taxon>Conifers II</taxon>
        <taxon>Cupressales</taxon>
        <taxon>Taxaceae</taxon>
        <taxon>Taxus</taxon>
    </lineage>
</organism>
<dbReference type="Proteomes" id="UP000824469">
    <property type="component" value="Unassembled WGS sequence"/>
</dbReference>
<keyword evidence="3" id="KW-1185">Reference proteome</keyword>
<protein>
    <submittedName>
        <fullName evidence="2">Uncharacterized protein</fullName>
    </submittedName>
</protein>
<sequence>IKTDRDADTSLSRRSEASSSVSRTVAYSFFEILAPEPFIQLFLKGKYPFTVTTTCSVSTVWYR</sequence>
<name>A0AA38FMG0_TAXCH</name>
<feature type="region of interest" description="Disordered" evidence="1">
    <location>
        <begin position="1"/>
        <end position="21"/>
    </location>
</feature>
<proteinExistence type="predicted"/>
<feature type="non-terminal residue" evidence="2">
    <location>
        <position position="1"/>
    </location>
</feature>
<evidence type="ECO:0000313" key="3">
    <source>
        <dbReference type="Proteomes" id="UP000824469"/>
    </source>
</evidence>
<accession>A0AA38FMG0</accession>